<dbReference type="Pfam" id="PF12728">
    <property type="entry name" value="HTH_17"/>
    <property type="match status" value="1"/>
</dbReference>
<evidence type="ECO:0000259" key="1">
    <source>
        <dbReference type="Pfam" id="PF12728"/>
    </source>
</evidence>
<feature type="non-terminal residue" evidence="2">
    <location>
        <position position="1"/>
    </location>
</feature>
<gene>
    <name evidence="2" type="ORF">LEA_17734</name>
</gene>
<name>K1SU00_9ZZZZ</name>
<reference evidence="2" key="1">
    <citation type="journal article" date="2013" name="Environ. Microbiol.">
        <title>Microbiota from the distal guts of lean and obese adolescents exhibit partial functional redundancy besides clear differences in community structure.</title>
        <authorList>
            <person name="Ferrer M."/>
            <person name="Ruiz A."/>
            <person name="Lanza F."/>
            <person name="Haange S.B."/>
            <person name="Oberbach A."/>
            <person name="Till H."/>
            <person name="Bargiela R."/>
            <person name="Campoy C."/>
            <person name="Segura M.T."/>
            <person name="Richter M."/>
            <person name="von Bergen M."/>
            <person name="Seifert J."/>
            <person name="Suarez A."/>
        </authorList>
    </citation>
    <scope>NUCLEOTIDE SEQUENCE</scope>
</reference>
<evidence type="ECO:0000313" key="2">
    <source>
        <dbReference type="EMBL" id="EKC50726.1"/>
    </source>
</evidence>
<protein>
    <submittedName>
        <fullName evidence="2">Mobilizable transposon, xis protein</fullName>
    </submittedName>
</protein>
<accession>K1SU00</accession>
<dbReference type="GO" id="GO:0003677">
    <property type="term" value="F:DNA binding"/>
    <property type="evidence" value="ECO:0007669"/>
    <property type="project" value="InterPro"/>
</dbReference>
<dbReference type="InterPro" id="IPR041657">
    <property type="entry name" value="HTH_17"/>
</dbReference>
<dbReference type="NCBIfam" id="TIGR01764">
    <property type="entry name" value="excise"/>
    <property type="match status" value="1"/>
</dbReference>
<organism evidence="2">
    <name type="scientific">human gut metagenome</name>
    <dbReference type="NCBI Taxonomy" id="408170"/>
    <lineage>
        <taxon>unclassified sequences</taxon>
        <taxon>metagenomes</taxon>
        <taxon>organismal metagenomes</taxon>
    </lineage>
</organism>
<sequence>DMINESITFDKLPQAVSYLTEQVIELKQMVSALQPTSSANNHILVEIDEAAIIIMKSKPTIYRLVNQGILPSYKKGKKLYFYKDELLAWIENGRKATKEQNHSEMLKAMQGGMKRKPKSMYNF</sequence>
<dbReference type="EMBL" id="AJWY01012153">
    <property type="protein sequence ID" value="EKC50726.1"/>
    <property type="molecule type" value="Genomic_DNA"/>
</dbReference>
<proteinExistence type="predicted"/>
<dbReference type="AlphaFoldDB" id="K1SU00"/>
<dbReference type="InterPro" id="IPR010093">
    <property type="entry name" value="SinI_DNA-bd"/>
</dbReference>
<feature type="domain" description="Helix-turn-helix" evidence="1">
    <location>
        <begin position="47"/>
        <end position="93"/>
    </location>
</feature>
<comment type="caution">
    <text evidence="2">The sequence shown here is derived from an EMBL/GenBank/DDBJ whole genome shotgun (WGS) entry which is preliminary data.</text>
</comment>